<evidence type="ECO:0000259" key="2">
    <source>
        <dbReference type="SMART" id="SM00062"/>
    </source>
</evidence>
<accession>A0A174YNE7</accession>
<dbReference type="SUPFAM" id="SSF53850">
    <property type="entry name" value="Periplasmic binding protein-like II"/>
    <property type="match status" value="1"/>
</dbReference>
<proteinExistence type="predicted"/>
<gene>
    <name evidence="3" type="primary">tcyA</name>
    <name evidence="3" type="ORF">ERS852490_00395</name>
</gene>
<dbReference type="EMBL" id="CZBU01000001">
    <property type="protein sequence ID" value="CUQ75232.1"/>
    <property type="molecule type" value="Genomic_DNA"/>
</dbReference>
<dbReference type="Gene3D" id="3.40.190.10">
    <property type="entry name" value="Periplasmic binding protein-like II"/>
    <property type="match status" value="2"/>
</dbReference>
<dbReference type="SMART" id="SM00062">
    <property type="entry name" value="PBPb"/>
    <property type="match status" value="1"/>
</dbReference>
<protein>
    <submittedName>
        <fullName evidence="3">L-cystine-binding protein tcyA</fullName>
    </submittedName>
</protein>
<sequence length="275" mass="31553">MRRIKSFLIIICMLSIYAASFYGCGKKEWSDSHNNEAGLPEIVIGSDNYPPYNYVDTDGNATGIDVELATEAFKRMGYKARFIYIDWEDKKNLLADRTIDCAWGSFSMDGRENEYRWAGPYMTSRQVVAVNMESDIYSLEDLEGKTIAVQTTTRPEKIFLSKTDERIPAIRSLIALQKRELIYPFLSKGYADALAAHETAIRQYMEDYNIKFRILDEPLETVGLGVAFDKNDDRGIEKQLTEILNQMRNDGTEKKIISRYIPDADKYLEVDSYGK</sequence>
<dbReference type="PANTHER" id="PTHR35936">
    <property type="entry name" value="MEMBRANE-BOUND LYTIC MUREIN TRANSGLYCOSYLASE F"/>
    <property type="match status" value="1"/>
</dbReference>
<dbReference type="PANTHER" id="PTHR35936:SF19">
    <property type="entry name" value="AMINO-ACID-BINDING PROTEIN YXEM-RELATED"/>
    <property type="match status" value="1"/>
</dbReference>
<feature type="domain" description="Solute-binding protein family 3/N-terminal" evidence="2">
    <location>
        <begin position="41"/>
        <end position="264"/>
    </location>
</feature>
<dbReference type="AlphaFoldDB" id="A0A174YNE7"/>
<evidence type="ECO:0000313" key="3">
    <source>
        <dbReference type="EMBL" id="CUQ75232.1"/>
    </source>
</evidence>
<reference evidence="3 4" key="1">
    <citation type="submission" date="2015-09" db="EMBL/GenBank/DDBJ databases">
        <authorList>
            <consortium name="Pathogen Informatics"/>
        </authorList>
    </citation>
    <scope>NUCLEOTIDE SEQUENCE [LARGE SCALE GENOMIC DNA]</scope>
    <source>
        <strain evidence="3 4">2789STDY5834875</strain>
    </source>
</reference>
<organism evidence="3 4">
    <name type="scientific">Lachnospira eligens</name>
    <dbReference type="NCBI Taxonomy" id="39485"/>
    <lineage>
        <taxon>Bacteria</taxon>
        <taxon>Bacillati</taxon>
        <taxon>Bacillota</taxon>
        <taxon>Clostridia</taxon>
        <taxon>Lachnospirales</taxon>
        <taxon>Lachnospiraceae</taxon>
        <taxon>Lachnospira</taxon>
    </lineage>
</organism>
<evidence type="ECO:0000256" key="1">
    <source>
        <dbReference type="ARBA" id="ARBA00022729"/>
    </source>
</evidence>
<dbReference type="Pfam" id="PF00497">
    <property type="entry name" value="SBP_bac_3"/>
    <property type="match status" value="1"/>
</dbReference>
<dbReference type="PROSITE" id="PS51257">
    <property type="entry name" value="PROKAR_LIPOPROTEIN"/>
    <property type="match status" value="1"/>
</dbReference>
<dbReference type="InterPro" id="IPR001638">
    <property type="entry name" value="Solute-binding_3/MltF_N"/>
</dbReference>
<evidence type="ECO:0000313" key="4">
    <source>
        <dbReference type="Proteomes" id="UP000095621"/>
    </source>
</evidence>
<dbReference type="Proteomes" id="UP000095621">
    <property type="component" value="Unassembled WGS sequence"/>
</dbReference>
<name>A0A174YNE7_9FIRM</name>
<keyword evidence="1" id="KW-0732">Signal</keyword>